<dbReference type="EMBL" id="CP006850">
    <property type="protein sequence ID" value="AHH19683.1"/>
    <property type="molecule type" value="Genomic_DNA"/>
</dbReference>
<dbReference type="Pfam" id="PF03633">
    <property type="entry name" value="Glyco_hydro_65C"/>
    <property type="match status" value="1"/>
</dbReference>
<accession>W5TL32</accession>
<dbReference type="eggNOG" id="COG0561">
    <property type="taxonomic scope" value="Bacteria"/>
</dbReference>
<dbReference type="SUPFAM" id="SSF48208">
    <property type="entry name" value="Six-hairpin glycosidases"/>
    <property type="match status" value="1"/>
</dbReference>
<dbReference type="PATRIC" id="fig|1415166.3.peg.5050"/>
<feature type="region of interest" description="Disordered" evidence="2">
    <location>
        <begin position="1"/>
        <end position="21"/>
    </location>
</feature>
<organism evidence="6 7">
    <name type="scientific">Nocardia nova SH22a</name>
    <dbReference type="NCBI Taxonomy" id="1415166"/>
    <lineage>
        <taxon>Bacteria</taxon>
        <taxon>Bacillati</taxon>
        <taxon>Actinomycetota</taxon>
        <taxon>Actinomycetes</taxon>
        <taxon>Mycobacteriales</taxon>
        <taxon>Nocardiaceae</taxon>
        <taxon>Nocardia</taxon>
    </lineage>
</organism>
<dbReference type="FunFam" id="1.50.10.10:FF:000053">
    <property type="entry name" value="Putative glycosyl hydrolase"/>
    <property type="match status" value="1"/>
</dbReference>
<evidence type="ECO:0000259" key="5">
    <source>
        <dbReference type="Pfam" id="PF03636"/>
    </source>
</evidence>
<evidence type="ECO:0000259" key="3">
    <source>
        <dbReference type="Pfam" id="PF03632"/>
    </source>
</evidence>
<dbReference type="Pfam" id="PF00702">
    <property type="entry name" value="Hydrolase"/>
    <property type="match status" value="1"/>
</dbReference>
<keyword evidence="6" id="KW-0378">Hydrolase</keyword>
<dbReference type="KEGG" id="nno:NONO_c48990"/>
<dbReference type="InterPro" id="IPR008928">
    <property type="entry name" value="6-hairpin_glycosidase_sf"/>
</dbReference>
<dbReference type="NCBIfam" id="TIGR01509">
    <property type="entry name" value="HAD-SF-IA-v3"/>
    <property type="match status" value="1"/>
</dbReference>
<dbReference type="GO" id="GO:0030246">
    <property type="term" value="F:carbohydrate binding"/>
    <property type="evidence" value="ECO:0007669"/>
    <property type="project" value="InterPro"/>
</dbReference>
<keyword evidence="7" id="KW-1185">Reference proteome</keyword>
<proteinExistence type="predicted"/>
<dbReference type="Pfam" id="PF02358">
    <property type="entry name" value="Trehalose_PPase"/>
    <property type="match status" value="1"/>
</dbReference>
<dbReference type="eggNOG" id="COG1554">
    <property type="taxonomic scope" value="Bacteria"/>
</dbReference>
<dbReference type="CDD" id="cd01627">
    <property type="entry name" value="HAD_TPP"/>
    <property type="match status" value="1"/>
</dbReference>
<name>W5TL32_9NOCA</name>
<dbReference type="eggNOG" id="COG0637">
    <property type="taxonomic scope" value="Bacteria"/>
</dbReference>
<evidence type="ECO:0000256" key="2">
    <source>
        <dbReference type="SAM" id="MobiDB-lite"/>
    </source>
</evidence>
<dbReference type="InterPro" id="IPR005194">
    <property type="entry name" value="Glyco_hydro_65_C"/>
</dbReference>
<protein>
    <submittedName>
        <fullName evidence="6">Glycosyl hydrolase</fullName>
    </submittedName>
</protein>
<keyword evidence="1" id="KW-0326">Glycosidase</keyword>
<feature type="domain" description="Glycoside hydrolase family 65 C-terminal" evidence="4">
    <location>
        <begin position="1259"/>
        <end position="1322"/>
    </location>
</feature>
<dbReference type="PANTHER" id="PTHR11051:SF8">
    <property type="entry name" value="PROTEIN-GLUCOSYLGALACTOSYLHYDROXYLYSINE GLUCOSIDASE"/>
    <property type="match status" value="1"/>
</dbReference>
<dbReference type="InterPro" id="IPR006439">
    <property type="entry name" value="HAD-SF_hydro_IA"/>
</dbReference>
<reference evidence="6 7" key="1">
    <citation type="journal article" date="2014" name="Appl. Environ. Microbiol.">
        <title>Insights into the Microbial Degradation of Rubber and Gutta-Percha by Analysis of the Complete Genome of Nocardia nova SH22a.</title>
        <authorList>
            <person name="Luo Q."/>
            <person name="Hiessl S."/>
            <person name="Poehlein A."/>
            <person name="Daniel R."/>
            <person name="Steinbuchel A."/>
        </authorList>
    </citation>
    <scope>NUCLEOTIDE SEQUENCE [LARGE SCALE GENOMIC DNA]</scope>
    <source>
        <strain evidence="6">SH22a</strain>
    </source>
</reference>
<dbReference type="InterPro" id="IPR012341">
    <property type="entry name" value="6hp_glycosidase-like_sf"/>
</dbReference>
<dbReference type="PANTHER" id="PTHR11051">
    <property type="entry name" value="GLYCOSYL HYDROLASE-RELATED"/>
    <property type="match status" value="1"/>
</dbReference>
<evidence type="ECO:0000256" key="1">
    <source>
        <dbReference type="ARBA" id="ARBA00023295"/>
    </source>
</evidence>
<dbReference type="SFLD" id="SFLDS00003">
    <property type="entry name" value="Haloacid_Dehalogenase"/>
    <property type="match status" value="1"/>
</dbReference>
<dbReference type="NCBIfam" id="TIGR00685">
    <property type="entry name" value="T6PP"/>
    <property type="match status" value="1"/>
</dbReference>
<dbReference type="Gene3D" id="1.50.10.10">
    <property type="match status" value="1"/>
</dbReference>
<dbReference type="Gene3D" id="3.30.70.1020">
    <property type="entry name" value="Trehalose-6-phosphate phosphatase related protein, domain 2"/>
    <property type="match status" value="1"/>
</dbReference>
<dbReference type="InterPro" id="IPR037018">
    <property type="entry name" value="GH65_N"/>
</dbReference>
<sequence length="1340" mass="145922">MDLAGLAAQAGEVHPGEPAGPVIDTRRYDAVIFDMDGVVTDTAAVHAAAWTEIFDRFLGSRDPLPGENLTPFTAADYQDCVDGKPRYDGVADFLAARGISLPRGDSSDPPGTATVCGLGNAKDEMFRAHLAESGVRVFDGTVALVHRLRAAGVRTAVFSASRHAGQVLEAAGLGELFGVRVDGLVAERLGLPGKPDPATLLHAAAELDTEPERTVVVEDAEAGVTAGRSGGFGLVIGIDRTGRPERLSRAGADIVVADAANIRVRGGFRRLSEIADALVCWPSIADTIEDEHVAVLLDFDGTISDIVPDPGAAVPIAGVRRTLARLAAQCPVAVISGRGLDDLRTRVGVDGIWYAGSHGFELLAPDGTRHTHDAGPESEPALVRAAAELARRLGRIPGILIEPKAFAVAVHHRRVAVDAITTVVSTVHDIAREQGLRVTAGRKVTELRPDVDWDKGRALQWVLNMVGHHTVPVYLGDDLTDEDAFDAVEVTGIPIVVRHNDSGDRRTAARFALDRPARAGEFLVRLADLLAGESDWAAARSWVLGYEGYDPVAERLREALCAVGNGYLVTRAAAPESRAGEHHYPGTYVAGIYNRLTDEIDGHSLENESLVNLPNWLPLTWRIGDGEWFDIDAAELLDYTQEFDFRRAVLERRWRYRDAAGRVTAVVQRRFASMRSPHLCALRTIITPDDWDGPVTVRSRIDGSVRNAGVDRYARLSGQHLTQPRARTPDAHTALVVMRTSQSQVTVAVGTRTTVAAGAGEVAGSSTENGSGQVGHLFEVRAEPGRDIVIDKVAAVYTGRDRAISAPDEAALRLLGESGGFDALLAGHAAVWDHLWRRFRIDLDASVDVVRALRLHVLQLAQTLSIHTADLDAGVPARGLHGEAYRGHVFWDELFVLPVVNLRMPELSRELLRYRFRRLPAARAAARALGCRGALFPWQSGSDGREESQRLHLNPRSGRWNPDPSARAHHAGLAVAYNVWHYYQATRDGVFLAEYGAELLIEIARFWADRASYEPADDRYHIRGVIGPDEFHSGYPQAPYDGIDDNAYTNVMAVWTIRRALDAVALLAPRVRAELLDRLAISAAEPEQWAEVADRMIVPFHDGIISQFAGYDRLAELDWDDYRRRYGDIGRLDRLLEAEGDDVNRYRVAKQADVLMLFYLLSADELGELLARLGYDFGGPAIPRTVDYYLARTSHGSSLSAVVDSWVLARANRDRAMEFFGRVLESDIADIQGGTTAEGIHLGAMAGSVDLAQRCFTGLEIRENRIIFEPAWPSELGPLIVAVVYHGHRLTVRVDAEFVDITSDADGADPITIECRGRTVRLAPGDTTRLPARAGTPATT</sequence>
<dbReference type="SFLD" id="SFLDG01129">
    <property type="entry name" value="C1.5:_HAD__Beta-PGM__Phosphata"/>
    <property type="match status" value="1"/>
</dbReference>
<dbReference type="InterPro" id="IPR011013">
    <property type="entry name" value="Gal_mutarotase_sf_dom"/>
</dbReference>
<dbReference type="GO" id="GO:0016757">
    <property type="term" value="F:glycosyltransferase activity"/>
    <property type="evidence" value="ECO:0007669"/>
    <property type="project" value="UniProtKB-ARBA"/>
</dbReference>
<dbReference type="InterPro" id="IPR023198">
    <property type="entry name" value="PGP-like_dom2"/>
</dbReference>
<dbReference type="Gene3D" id="2.70.98.40">
    <property type="entry name" value="Glycoside hydrolase, family 65, N-terminal domain"/>
    <property type="match status" value="1"/>
</dbReference>
<feature type="domain" description="Glycoside hydrolase family 65 central catalytic" evidence="3">
    <location>
        <begin position="854"/>
        <end position="1249"/>
    </location>
</feature>
<dbReference type="HOGENOM" id="CLU_006285_1_0_11"/>
<dbReference type="InterPro" id="IPR005196">
    <property type="entry name" value="Glyco_hydro_65_N"/>
</dbReference>
<dbReference type="InterPro" id="IPR023214">
    <property type="entry name" value="HAD_sf"/>
</dbReference>
<dbReference type="SUPFAM" id="SSF56784">
    <property type="entry name" value="HAD-like"/>
    <property type="match status" value="2"/>
</dbReference>
<dbReference type="GO" id="GO:0005992">
    <property type="term" value="P:trehalose biosynthetic process"/>
    <property type="evidence" value="ECO:0007669"/>
    <property type="project" value="InterPro"/>
</dbReference>
<dbReference type="InterPro" id="IPR005195">
    <property type="entry name" value="Glyco_hydro_65_M"/>
</dbReference>
<dbReference type="SUPFAM" id="SSF74650">
    <property type="entry name" value="Galactose mutarotase-like"/>
    <property type="match status" value="1"/>
</dbReference>
<dbReference type="Pfam" id="PF03636">
    <property type="entry name" value="Glyco_hydro_65N"/>
    <property type="match status" value="1"/>
</dbReference>
<gene>
    <name evidence="6" type="ORF">NONO_c48990</name>
</gene>
<dbReference type="Gene3D" id="1.10.150.240">
    <property type="entry name" value="Putative phosphatase, domain 2"/>
    <property type="match status" value="1"/>
</dbReference>
<dbReference type="Pfam" id="PF03632">
    <property type="entry name" value="Glyco_hydro_65m"/>
    <property type="match status" value="1"/>
</dbReference>
<evidence type="ECO:0000259" key="4">
    <source>
        <dbReference type="Pfam" id="PF03633"/>
    </source>
</evidence>
<dbReference type="InterPro" id="IPR003337">
    <property type="entry name" value="Trehalose_PPase"/>
</dbReference>
<dbReference type="Gene3D" id="2.60.420.10">
    <property type="entry name" value="Maltose phosphorylase, domain 3"/>
    <property type="match status" value="1"/>
</dbReference>
<dbReference type="Proteomes" id="UP000019150">
    <property type="component" value="Chromosome"/>
</dbReference>
<evidence type="ECO:0000313" key="7">
    <source>
        <dbReference type="Proteomes" id="UP000019150"/>
    </source>
</evidence>
<feature type="domain" description="Glycoside hydrolase family 65 N-terminal" evidence="5">
    <location>
        <begin position="546"/>
        <end position="800"/>
    </location>
</feature>
<dbReference type="Gene3D" id="3.40.50.1000">
    <property type="entry name" value="HAD superfamily/HAD-like"/>
    <property type="match status" value="2"/>
</dbReference>
<dbReference type="GO" id="GO:0004553">
    <property type="term" value="F:hydrolase activity, hydrolyzing O-glycosyl compounds"/>
    <property type="evidence" value="ECO:0007669"/>
    <property type="project" value="TreeGrafter"/>
</dbReference>
<dbReference type="InterPro" id="IPR036412">
    <property type="entry name" value="HAD-like_sf"/>
</dbReference>
<evidence type="ECO:0000313" key="6">
    <source>
        <dbReference type="EMBL" id="AHH19683.1"/>
    </source>
</evidence>
<dbReference type="STRING" id="1415166.NONO_c48990"/>